<evidence type="ECO:0000256" key="8">
    <source>
        <dbReference type="SAM" id="Phobius"/>
    </source>
</evidence>
<dbReference type="PANTHER" id="PTHR42751:SF3">
    <property type="entry name" value="SODIUM_GLUTAMATE SYMPORTER"/>
    <property type="match status" value="1"/>
</dbReference>
<proteinExistence type="inferred from homology"/>
<feature type="transmembrane region" description="Helical" evidence="8">
    <location>
        <begin position="115"/>
        <end position="133"/>
    </location>
</feature>
<evidence type="ECO:0000313" key="11">
    <source>
        <dbReference type="EMBL" id="NJB66849.1"/>
    </source>
</evidence>
<name>A0A846QQ90_9BACT</name>
<dbReference type="Gene3D" id="1.20.1530.20">
    <property type="match status" value="1"/>
</dbReference>
<keyword evidence="4" id="KW-0406">Ion transport</keyword>
<dbReference type="PROSITE" id="PS51201">
    <property type="entry name" value="RCK_N"/>
    <property type="match status" value="1"/>
</dbReference>
<dbReference type="GO" id="GO:0016020">
    <property type="term" value="C:membrane"/>
    <property type="evidence" value="ECO:0007669"/>
    <property type="project" value="UniProtKB-SubCell"/>
</dbReference>
<keyword evidence="12" id="KW-1185">Reference proteome</keyword>
<feature type="transmembrane region" description="Helical" evidence="8">
    <location>
        <begin position="83"/>
        <end position="103"/>
    </location>
</feature>
<dbReference type="InterPro" id="IPR036721">
    <property type="entry name" value="RCK_C_sf"/>
</dbReference>
<dbReference type="InterPro" id="IPR006153">
    <property type="entry name" value="Cation/H_exchanger_TM"/>
</dbReference>
<comment type="similarity">
    <text evidence="2">Belongs to the monovalent cation:proton antiporter 2 (CPA2) transporter (TC 2.A.37) family.</text>
</comment>
<feature type="transmembrane region" description="Helical" evidence="8">
    <location>
        <begin position="54"/>
        <end position="71"/>
    </location>
</feature>
<evidence type="ECO:0000256" key="3">
    <source>
        <dbReference type="ARBA" id="ARBA00022448"/>
    </source>
</evidence>
<dbReference type="Pfam" id="PF00999">
    <property type="entry name" value="Na_H_Exchanger"/>
    <property type="match status" value="1"/>
</dbReference>
<dbReference type="Pfam" id="PF02080">
    <property type="entry name" value="TrkA_C"/>
    <property type="match status" value="1"/>
</dbReference>
<evidence type="ECO:0000256" key="5">
    <source>
        <dbReference type="ARBA" id="ARBA00022692"/>
    </source>
</evidence>
<keyword evidence="4" id="KW-0633">Potassium transport</keyword>
<feature type="transmembrane region" description="Helical" evidence="8">
    <location>
        <begin position="293"/>
        <end position="311"/>
    </location>
</feature>
<dbReference type="InterPro" id="IPR038770">
    <property type="entry name" value="Na+/solute_symporter_sf"/>
</dbReference>
<feature type="transmembrane region" description="Helical" evidence="8">
    <location>
        <begin position="29"/>
        <end position="48"/>
    </location>
</feature>
<evidence type="ECO:0000256" key="6">
    <source>
        <dbReference type="ARBA" id="ARBA00022989"/>
    </source>
</evidence>
<accession>A0A846QQ90</accession>
<comment type="subcellular location">
    <subcellularLocation>
        <location evidence="1">Membrane</location>
        <topology evidence="1">Multi-pass membrane protein</topology>
    </subcellularLocation>
</comment>
<evidence type="ECO:0000313" key="12">
    <source>
        <dbReference type="Proteomes" id="UP000580856"/>
    </source>
</evidence>
<dbReference type="InterPro" id="IPR036291">
    <property type="entry name" value="NAD(P)-bd_dom_sf"/>
</dbReference>
<dbReference type="PANTHER" id="PTHR42751">
    <property type="entry name" value="SODIUM/HYDROGEN EXCHANGER FAMILY/TRKA DOMAIN PROTEIN"/>
    <property type="match status" value="1"/>
</dbReference>
<evidence type="ECO:0000259" key="9">
    <source>
        <dbReference type="PROSITE" id="PS51201"/>
    </source>
</evidence>
<evidence type="ECO:0000256" key="7">
    <source>
        <dbReference type="ARBA" id="ARBA00023136"/>
    </source>
</evidence>
<dbReference type="AlphaFoldDB" id="A0A846QQ90"/>
<keyword evidence="7 8" id="KW-0472">Membrane</keyword>
<dbReference type="SUPFAM" id="SSF51735">
    <property type="entry name" value="NAD(P)-binding Rossmann-fold domains"/>
    <property type="match status" value="1"/>
</dbReference>
<reference evidence="11 12" key="1">
    <citation type="submission" date="2020-03" db="EMBL/GenBank/DDBJ databases">
        <title>Genomic Encyclopedia of Type Strains, Phase IV (KMG-IV): sequencing the most valuable type-strain genomes for metagenomic binning, comparative biology and taxonomic classification.</title>
        <authorList>
            <person name="Goeker M."/>
        </authorList>
    </citation>
    <scope>NUCLEOTIDE SEQUENCE [LARGE SCALE GENOMIC DNA]</scope>
    <source>
        <strain evidence="11 12">DSM 24233</strain>
    </source>
</reference>
<dbReference type="PROSITE" id="PS51202">
    <property type="entry name" value="RCK_C"/>
    <property type="match status" value="1"/>
</dbReference>
<keyword evidence="6 8" id="KW-1133">Transmembrane helix</keyword>
<sequence length="656" mass="69567">MGIASDLVLIIVLSLICAVFARKLGQPLILAYIVAGILLGPHTGGVTVSSVHEIELLAEIGVALLLFVLGIEFSFKELKPVKGIALIGTPIQILLTMAFGYGVGLHLGWDWNASLWLGAVMSLSSTMVVLKTLESQGLMGTLSSRVMIGMLIVQDMAIVPLLIVVPKIQTIGSELGALVWACAKAGIFLVAMVALGRKIIPAVLARIARCGSRELFLLSTCALGLGIGYATYLTGLSFAFGAFVAGMILSESDFAYQTLGNMLPLRDLFGLLFFASIGMLLDPSVIIDHPGEVLTLLAFLMIGKGAIFAILSRIFRYGNVIPLATALTMSQIGELSFLLASAGAASGALGHREYSLILTTAVLSMMLTPLAARITGPLYGLRKRLVGHGPLQTKNLPPSDAMRDHVVIVGGGTIGGMIAGILRRFGHPFVVIEDDYRAMEKLSKAGMPVIFGDAGNDVVLEAAHVAQARIMLVTPPAYAVVQMVTKMARKAAPELVVIGRAHTGEEMRALAQDGADIVVEPGLEASLEFIRQTLSRLGVSAADIMRFADEVHRDLYAPFHEEMSANGVGGALRISQRLFDLHWIELPAGSPLGDRAIRDTEIRTRTGASVVAILRGENVDVNPGPEKTLRAGDLLGVIGMAEQVDALRTLMAASEG</sequence>
<keyword evidence="5 8" id="KW-0812">Transmembrane</keyword>
<feature type="transmembrane region" description="Helical" evidence="8">
    <location>
        <begin position="6"/>
        <end position="22"/>
    </location>
</feature>
<evidence type="ECO:0000256" key="4">
    <source>
        <dbReference type="ARBA" id="ARBA00022538"/>
    </source>
</evidence>
<dbReference type="GO" id="GO:0015297">
    <property type="term" value="F:antiporter activity"/>
    <property type="evidence" value="ECO:0007669"/>
    <property type="project" value="InterPro"/>
</dbReference>
<evidence type="ECO:0000259" key="10">
    <source>
        <dbReference type="PROSITE" id="PS51202"/>
    </source>
</evidence>
<dbReference type="Gene3D" id="3.40.50.720">
    <property type="entry name" value="NAD(P)-binding Rossmann-like Domain"/>
    <property type="match status" value="1"/>
</dbReference>
<dbReference type="GO" id="GO:0006813">
    <property type="term" value="P:potassium ion transport"/>
    <property type="evidence" value="ECO:0007669"/>
    <property type="project" value="UniProtKB-KW"/>
</dbReference>
<feature type="transmembrane region" description="Helical" evidence="8">
    <location>
        <begin position="145"/>
        <end position="165"/>
    </location>
</feature>
<feature type="domain" description="RCK N-terminal" evidence="9">
    <location>
        <begin position="403"/>
        <end position="519"/>
    </location>
</feature>
<feature type="domain" description="RCK C-terminal" evidence="10">
    <location>
        <begin position="569"/>
        <end position="653"/>
    </location>
</feature>
<dbReference type="RefSeq" id="WP_167939948.1">
    <property type="nucleotide sequence ID" value="NZ_JAATJA010000001.1"/>
</dbReference>
<organism evidence="11 12">
    <name type="scientific">Desulfobaculum xiamenense</name>
    <dbReference type="NCBI Taxonomy" id="995050"/>
    <lineage>
        <taxon>Bacteria</taxon>
        <taxon>Pseudomonadati</taxon>
        <taxon>Thermodesulfobacteriota</taxon>
        <taxon>Desulfovibrionia</taxon>
        <taxon>Desulfovibrionales</taxon>
        <taxon>Desulfovibrionaceae</taxon>
        <taxon>Desulfobaculum</taxon>
    </lineage>
</organism>
<evidence type="ECO:0000256" key="1">
    <source>
        <dbReference type="ARBA" id="ARBA00004141"/>
    </source>
</evidence>
<evidence type="ECO:0000256" key="2">
    <source>
        <dbReference type="ARBA" id="ARBA00005551"/>
    </source>
</evidence>
<dbReference type="GO" id="GO:1902600">
    <property type="term" value="P:proton transmembrane transport"/>
    <property type="evidence" value="ECO:0007669"/>
    <property type="project" value="InterPro"/>
</dbReference>
<gene>
    <name evidence="11" type="ORF">GGQ74_000489</name>
</gene>
<feature type="transmembrane region" description="Helical" evidence="8">
    <location>
        <begin position="268"/>
        <end position="287"/>
    </location>
</feature>
<dbReference type="SUPFAM" id="SSF116726">
    <property type="entry name" value="TrkA C-terminal domain-like"/>
    <property type="match status" value="1"/>
</dbReference>
<dbReference type="InterPro" id="IPR003148">
    <property type="entry name" value="RCK_N"/>
</dbReference>
<feature type="transmembrane region" description="Helical" evidence="8">
    <location>
        <begin position="354"/>
        <end position="374"/>
    </location>
</feature>
<feature type="transmembrane region" description="Helical" evidence="8">
    <location>
        <begin position="177"/>
        <end position="195"/>
    </location>
</feature>
<dbReference type="Gene3D" id="3.30.70.1450">
    <property type="entry name" value="Regulator of K+ conductance, C-terminal domain"/>
    <property type="match status" value="1"/>
</dbReference>
<protein>
    <submittedName>
        <fullName evidence="11">CPA2 family monovalent cation:H+ antiporter-2</fullName>
    </submittedName>
</protein>
<dbReference type="GO" id="GO:0008324">
    <property type="term" value="F:monoatomic cation transmembrane transporter activity"/>
    <property type="evidence" value="ECO:0007669"/>
    <property type="project" value="InterPro"/>
</dbReference>
<keyword evidence="4" id="KW-0630">Potassium</keyword>
<dbReference type="InterPro" id="IPR006037">
    <property type="entry name" value="RCK_C"/>
</dbReference>
<dbReference type="Proteomes" id="UP000580856">
    <property type="component" value="Unassembled WGS sequence"/>
</dbReference>
<feature type="transmembrane region" description="Helical" evidence="8">
    <location>
        <begin position="215"/>
        <end position="232"/>
    </location>
</feature>
<dbReference type="EMBL" id="JAATJA010000001">
    <property type="protein sequence ID" value="NJB66849.1"/>
    <property type="molecule type" value="Genomic_DNA"/>
</dbReference>
<feature type="transmembrane region" description="Helical" evidence="8">
    <location>
        <begin position="323"/>
        <end position="348"/>
    </location>
</feature>
<dbReference type="Pfam" id="PF02254">
    <property type="entry name" value="TrkA_N"/>
    <property type="match status" value="1"/>
</dbReference>
<comment type="caution">
    <text evidence="11">The sequence shown here is derived from an EMBL/GenBank/DDBJ whole genome shotgun (WGS) entry which is preliminary data.</text>
</comment>
<keyword evidence="3" id="KW-0813">Transport</keyword>